<dbReference type="Gene3D" id="3.90.180.10">
    <property type="entry name" value="Medium-chain alcohol dehydrogenases, catalytic domain"/>
    <property type="match status" value="1"/>
</dbReference>
<dbReference type="Proteomes" id="UP000694380">
    <property type="component" value="Unplaced"/>
</dbReference>
<name>A0A8C3HSP5_CHRPI</name>
<keyword evidence="8" id="KW-0520">NAD</keyword>
<dbReference type="GO" id="GO:0042572">
    <property type="term" value="P:retinol metabolic process"/>
    <property type="evidence" value="ECO:0007669"/>
    <property type="project" value="TreeGrafter"/>
</dbReference>
<dbReference type="EC" id="1.1.1.1" evidence="3"/>
<evidence type="ECO:0000313" key="12">
    <source>
        <dbReference type="Proteomes" id="UP000694380"/>
    </source>
</evidence>
<dbReference type="Gene3D" id="3.40.50.720">
    <property type="entry name" value="NAD(P)-binding Rossmann-like Domain"/>
    <property type="match status" value="1"/>
</dbReference>
<protein>
    <recommendedName>
        <fullName evidence="3">alcohol dehydrogenase</fullName>
        <ecNumber evidence="3">1.1.1.1</ecNumber>
    </recommendedName>
</protein>
<dbReference type="Pfam" id="PF00107">
    <property type="entry name" value="ADH_zinc_N"/>
    <property type="match status" value="1"/>
</dbReference>
<evidence type="ECO:0000256" key="2">
    <source>
        <dbReference type="ARBA" id="ARBA00004496"/>
    </source>
</evidence>
<evidence type="ECO:0000313" key="11">
    <source>
        <dbReference type="Ensembl" id="ENSCPBP00000022530.1"/>
    </source>
</evidence>
<dbReference type="InterPro" id="IPR043502">
    <property type="entry name" value="DNA/RNA_pol_sf"/>
</dbReference>
<dbReference type="InterPro" id="IPR043128">
    <property type="entry name" value="Rev_trsase/Diguanyl_cyclase"/>
</dbReference>
<evidence type="ECO:0000256" key="4">
    <source>
        <dbReference type="ARBA" id="ARBA00022490"/>
    </source>
</evidence>
<dbReference type="SUPFAM" id="SSF51735">
    <property type="entry name" value="NAD(P)-binding Rossmann-fold domains"/>
    <property type="match status" value="1"/>
</dbReference>
<dbReference type="PANTHER" id="PTHR43880">
    <property type="entry name" value="ALCOHOL DEHYDROGENASE"/>
    <property type="match status" value="1"/>
</dbReference>
<keyword evidence="5" id="KW-0479">Metal-binding</keyword>
<evidence type="ECO:0000256" key="9">
    <source>
        <dbReference type="ARBA" id="ARBA00049243"/>
    </source>
</evidence>
<evidence type="ECO:0000256" key="7">
    <source>
        <dbReference type="ARBA" id="ARBA00023002"/>
    </source>
</evidence>
<keyword evidence="7" id="KW-0560">Oxidoreductase</keyword>
<dbReference type="Ensembl" id="ENSCPBT00000026537.1">
    <property type="protein sequence ID" value="ENSCPBP00000022530.1"/>
    <property type="gene ID" value="ENSCPBG00000016087.1"/>
</dbReference>
<dbReference type="InterPro" id="IPR013149">
    <property type="entry name" value="ADH-like_C"/>
</dbReference>
<proteinExistence type="predicted"/>
<dbReference type="GO" id="GO:0042573">
    <property type="term" value="P:retinoic acid metabolic process"/>
    <property type="evidence" value="ECO:0007669"/>
    <property type="project" value="TreeGrafter"/>
</dbReference>
<comment type="cofactor">
    <cofactor evidence="1">
        <name>Zn(2+)</name>
        <dbReference type="ChEBI" id="CHEBI:29105"/>
    </cofactor>
</comment>
<keyword evidence="12" id="KW-1185">Reference proteome</keyword>
<dbReference type="GO" id="GO:0004745">
    <property type="term" value="F:all-trans-retinol dehydrogenase (NAD+) activity"/>
    <property type="evidence" value="ECO:0007669"/>
    <property type="project" value="TreeGrafter"/>
</dbReference>
<organism evidence="11 12">
    <name type="scientific">Chrysemys picta bellii</name>
    <name type="common">Western painted turtle</name>
    <name type="synonym">Emys bellii</name>
    <dbReference type="NCBI Taxonomy" id="8478"/>
    <lineage>
        <taxon>Eukaryota</taxon>
        <taxon>Metazoa</taxon>
        <taxon>Chordata</taxon>
        <taxon>Craniata</taxon>
        <taxon>Vertebrata</taxon>
        <taxon>Euteleostomi</taxon>
        <taxon>Archelosauria</taxon>
        <taxon>Testudinata</taxon>
        <taxon>Testudines</taxon>
        <taxon>Cryptodira</taxon>
        <taxon>Durocryptodira</taxon>
        <taxon>Testudinoidea</taxon>
        <taxon>Emydidae</taxon>
        <taxon>Chrysemys</taxon>
    </lineage>
</organism>
<feature type="domain" description="Alcohol dehydrogenase-like C-terminal" evidence="10">
    <location>
        <begin position="226"/>
        <end position="327"/>
    </location>
</feature>
<dbReference type="AlphaFoldDB" id="A0A8C3HSP5"/>
<dbReference type="Gene3D" id="3.30.70.270">
    <property type="match status" value="1"/>
</dbReference>
<evidence type="ECO:0000256" key="5">
    <source>
        <dbReference type="ARBA" id="ARBA00022723"/>
    </source>
</evidence>
<evidence type="ECO:0000259" key="10">
    <source>
        <dbReference type="Pfam" id="PF00107"/>
    </source>
</evidence>
<dbReference type="InterPro" id="IPR011032">
    <property type="entry name" value="GroES-like_sf"/>
</dbReference>
<evidence type="ECO:0000256" key="8">
    <source>
        <dbReference type="ARBA" id="ARBA00023027"/>
    </source>
</evidence>
<keyword evidence="6" id="KW-0862">Zinc</keyword>
<dbReference type="SUPFAM" id="SSF50129">
    <property type="entry name" value="GroES-like"/>
    <property type="match status" value="1"/>
</dbReference>
<comment type="subcellular location">
    <subcellularLocation>
        <location evidence="2">Cytoplasm</location>
    </subcellularLocation>
</comment>
<reference evidence="11" key="1">
    <citation type="submission" date="2025-08" db="UniProtKB">
        <authorList>
            <consortium name="Ensembl"/>
        </authorList>
    </citation>
    <scope>IDENTIFICATION</scope>
</reference>
<evidence type="ECO:0000256" key="1">
    <source>
        <dbReference type="ARBA" id="ARBA00001947"/>
    </source>
</evidence>
<evidence type="ECO:0000256" key="6">
    <source>
        <dbReference type="ARBA" id="ARBA00022833"/>
    </source>
</evidence>
<dbReference type="GeneTree" id="ENSGT00940000164026"/>
<accession>A0A8C3HSP5</accession>
<sequence>MGGGCLKPEPAQVEVIRDGPVPQIKKQVQAFIGMAGYYRRLVPHFSFIATRITKVCKKGNPDKVVWTTQWQRGLCALKEALVKGSVLVKQDLDKLFLVFTDASEEGWVWRDKVIPLFVPQCGECSSCVSPKGNLCTTNDLGAVRGLMRDGTTRFTCKGKQIHQFVSTSTFTEYTVVHETAVVKIDAVAPPEKVCLIGCGFSTGYGAALNTAKVERGSTCAVFGLGGVGLSVVMGCKAAGASRIIGVDINKDKFAKAKELGATECVNPQDFTKPIEDVLRELTGGNGVDYSFEVIGRTDTMVSALASCHMNYGTSVIVGVPPSASQIKLCCVFFFKCSFGGWCCLAAGGKGPQHTSFMSHFKTWQSFTSVRLLNGCFYLPLVTGSQQRSTRLTVCSLTNPGVTVLEPSDSNSHFINLFLISKHL</sequence>
<dbReference type="SUPFAM" id="SSF56672">
    <property type="entry name" value="DNA/RNA polymerases"/>
    <property type="match status" value="1"/>
</dbReference>
<dbReference type="InterPro" id="IPR036291">
    <property type="entry name" value="NAD(P)-bd_dom_sf"/>
</dbReference>
<dbReference type="PANTHER" id="PTHR43880:SF1">
    <property type="entry name" value="ALCOHOL DEHYDROGENASE 1A"/>
    <property type="match status" value="1"/>
</dbReference>
<dbReference type="FunFam" id="3.40.50.720:FF:000003">
    <property type="entry name" value="S-(hydroxymethyl)glutathione dehydrogenase"/>
    <property type="match status" value="1"/>
</dbReference>
<keyword evidence="4" id="KW-0963">Cytoplasm</keyword>
<dbReference type="GO" id="GO:0005829">
    <property type="term" value="C:cytosol"/>
    <property type="evidence" value="ECO:0007669"/>
    <property type="project" value="TreeGrafter"/>
</dbReference>
<comment type="catalytic activity">
    <reaction evidence="9">
        <text>a primary alcohol + NAD(+) = an aldehyde + NADH + H(+)</text>
        <dbReference type="Rhea" id="RHEA:10736"/>
        <dbReference type="ChEBI" id="CHEBI:15378"/>
        <dbReference type="ChEBI" id="CHEBI:15734"/>
        <dbReference type="ChEBI" id="CHEBI:17478"/>
        <dbReference type="ChEBI" id="CHEBI:57540"/>
        <dbReference type="ChEBI" id="CHEBI:57945"/>
        <dbReference type="EC" id="1.1.1.1"/>
    </reaction>
</comment>
<reference evidence="11" key="2">
    <citation type="submission" date="2025-09" db="UniProtKB">
        <authorList>
            <consortium name="Ensembl"/>
        </authorList>
    </citation>
    <scope>IDENTIFICATION</scope>
</reference>
<dbReference type="GO" id="GO:0008270">
    <property type="term" value="F:zinc ion binding"/>
    <property type="evidence" value="ECO:0007669"/>
    <property type="project" value="TreeGrafter"/>
</dbReference>
<evidence type="ECO:0000256" key="3">
    <source>
        <dbReference type="ARBA" id="ARBA00013190"/>
    </source>
</evidence>